<dbReference type="Proteomes" id="UP000198418">
    <property type="component" value="Unassembled WGS sequence"/>
</dbReference>
<keyword evidence="1" id="KW-0812">Transmembrane</keyword>
<sequence length="116" mass="12194">MAGLWRRGRPWRVSWFVDTIAGGGDQCHAKTGLDLKSAGAGVAMAFPSGALGACLVQFVDAKALDAPIPIIVGGIALYFALPLLWNPSFGSCPLAADAPVAARPRREFCDAQGLRR</sequence>
<name>A0A212SHY3_RHOAC</name>
<evidence type="ECO:0000313" key="3">
    <source>
        <dbReference type="Proteomes" id="UP000198418"/>
    </source>
</evidence>
<evidence type="ECO:0000256" key="1">
    <source>
        <dbReference type="SAM" id="Phobius"/>
    </source>
</evidence>
<keyword evidence="3" id="KW-1185">Reference proteome</keyword>
<keyword evidence="1" id="KW-1133">Transmembrane helix</keyword>
<evidence type="ECO:0000313" key="2">
    <source>
        <dbReference type="EMBL" id="SNB85164.1"/>
    </source>
</evidence>
<proteinExistence type="predicted"/>
<dbReference type="AlphaFoldDB" id="A0A212SHY3"/>
<protein>
    <submittedName>
        <fullName evidence="2">Uncharacterized protein</fullName>
    </submittedName>
</protein>
<gene>
    <name evidence="2" type="ORF">SAMN06265338_1459</name>
</gene>
<keyword evidence="1" id="KW-0472">Membrane</keyword>
<feature type="transmembrane region" description="Helical" evidence="1">
    <location>
        <begin position="66"/>
        <end position="85"/>
    </location>
</feature>
<dbReference type="EMBL" id="FYDG01000045">
    <property type="protein sequence ID" value="SNB85164.1"/>
    <property type="molecule type" value="Genomic_DNA"/>
</dbReference>
<reference evidence="3" key="1">
    <citation type="submission" date="2017-06" db="EMBL/GenBank/DDBJ databases">
        <authorList>
            <person name="Varghese N."/>
            <person name="Submissions S."/>
        </authorList>
    </citation>
    <scope>NUCLEOTIDE SEQUENCE [LARGE SCALE GENOMIC DNA]</scope>
    <source>
        <strain evidence="3">DSM 137</strain>
    </source>
</reference>
<organism evidence="2 3">
    <name type="scientific">Rhodoblastus acidophilus</name>
    <name type="common">Rhodopseudomonas acidophila</name>
    <dbReference type="NCBI Taxonomy" id="1074"/>
    <lineage>
        <taxon>Bacteria</taxon>
        <taxon>Pseudomonadati</taxon>
        <taxon>Pseudomonadota</taxon>
        <taxon>Alphaproteobacteria</taxon>
        <taxon>Hyphomicrobiales</taxon>
        <taxon>Rhodoblastaceae</taxon>
        <taxon>Rhodoblastus</taxon>
    </lineage>
</organism>
<feature type="transmembrane region" description="Helical" evidence="1">
    <location>
        <begin position="38"/>
        <end position="59"/>
    </location>
</feature>
<accession>A0A212SHY3</accession>